<reference evidence="7 8" key="1">
    <citation type="submission" date="2018-05" db="EMBL/GenBank/DDBJ databases">
        <title>Rhodobacteraceae gen. nov., sp. nov. isolated from sea water.</title>
        <authorList>
            <person name="Ren Y."/>
        </authorList>
    </citation>
    <scope>NUCLEOTIDE SEQUENCE [LARGE SCALE GENOMIC DNA]</scope>
    <source>
        <strain evidence="7 8">TG-679</strain>
    </source>
</reference>
<evidence type="ECO:0000256" key="3">
    <source>
        <dbReference type="ARBA" id="ARBA00022777"/>
    </source>
</evidence>
<organism evidence="7 8">
    <name type="scientific">Meridianimarinicoccus roseus</name>
    <dbReference type="NCBI Taxonomy" id="2072018"/>
    <lineage>
        <taxon>Bacteria</taxon>
        <taxon>Pseudomonadati</taxon>
        <taxon>Pseudomonadota</taxon>
        <taxon>Alphaproteobacteria</taxon>
        <taxon>Rhodobacterales</taxon>
        <taxon>Paracoccaceae</taxon>
        <taxon>Meridianimarinicoccus</taxon>
    </lineage>
</organism>
<keyword evidence="4" id="KW-0067">ATP-binding</keyword>
<dbReference type="InterPro" id="IPR006282">
    <property type="entry name" value="Thi_PPkinase"/>
</dbReference>
<name>A0A2V2LEM8_9RHOB</name>
<dbReference type="GO" id="GO:0030975">
    <property type="term" value="F:thiamine binding"/>
    <property type="evidence" value="ECO:0007669"/>
    <property type="project" value="InterPro"/>
</dbReference>
<evidence type="ECO:0000256" key="2">
    <source>
        <dbReference type="ARBA" id="ARBA00022741"/>
    </source>
</evidence>
<dbReference type="RefSeq" id="WP_109810903.1">
    <property type="nucleotide sequence ID" value="NZ_QGKU01000026.1"/>
</dbReference>
<dbReference type="CDD" id="cd07995">
    <property type="entry name" value="TPK"/>
    <property type="match status" value="1"/>
</dbReference>
<dbReference type="GO" id="GO:0006772">
    <property type="term" value="P:thiamine metabolic process"/>
    <property type="evidence" value="ECO:0007669"/>
    <property type="project" value="UniProtKB-UniRule"/>
</dbReference>
<dbReference type="OrthoDB" id="7057856at2"/>
<dbReference type="InterPro" id="IPR036371">
    <property type="entry name" value="TPK_B1-bd_sf"/>
</dbReference>
<dbReference type="PANTHER" id="PTHR41299:SF1">
    <property type="entry name" value="THIAMINE PYROPHOSPHOKINASE"/>
    <property type="match status" value="1"/>
</dbReference>
<dbReference type="InterPro" id="IPR036759">
    <property type="entry name" value="TPK_catalytic_sf"/>
</dbReference>
<evidence type="ECO:0000256" key="4">
    <source>
        <dbReference type="ARBA" id="ARBA00022840"/>
    </source>
</evidence>
<dbReference type="EMBL" id="QGKU01000026">
    <property type="protein sequence ID" value="PWR03502.1"/>
    <property type="molecule type" value="Genomic_DNA"/>
</dbReference>
<keyword evidence="3 7" id="KW-0418">Kinase</keyword>
<dbReference type="SUPFAM" id="SSF63862">
    <property type="entry name" value="Thiamin pyrophosphokinase, substrate-binding domain"/>
    <property type="match status" value="1"/>
</dbReference>
<protein>
    <recommendedName>
        <fullName evidence="5">Thiamine diphosphokinase</fullName>
        <ecNumber evidence="5">2.7.6.2</ecNumber>
    </recommendedName>
</protein>
<accession>A0A2V2LEM8</accession>
<evidence type="ECO:0000259" key="6">
    <source>
        <dbReference type="Pfam" id="PF04263"/>
    </source>
</evidence>
<evidence type="ECO:0000256" key="5">
    <source>
        <dbReference type="NCBIfam" id="TIGR01378"/>
    </source>
</evidence>
<dbReference type="Proteomes" id="UP000245680">
    <property type="component" value="Unassembled WGS sequence"/>
</dbReference>
<feature type="domain" description="Thiamin pyrophosphokinase catalytic" evidence="6">
    <location>
        <begin position="35"/>
        <end position="126"/>
    </location>
</feature>
<keyword evidence="8" id="KW-1185">Reference proteome</keyword>
<dbReference type="InterPro" id="IPR053149">
    <property type="entry name" value="TPK"/>
</dbReference>
<dbReference type="PANTHER" id="PTHR41299">
    <property type="entry name" value="THIAMINE PYROPHOSPHOKINASE"/>
    <property type="match status" value="1"/>
</dbReference>
<dbReference type="InterPro" id="IPR007371">
    <property type="entry name" value="TPK_catalytic"/>
</dbReference>
<gene>
    <name evidence="7" type="ORF">DKT77_06505</name>
</gene>
<dbReference type="AlphaFoldDB" id="A0A2V2LEM8"/>
<dbReference type="EC" id="2.7.6.2" evidence="5"/>
<evidence type="ECO:0000313" key="7">
    <source>
        <dbReference type="EMBL" id="PWR03502.1"/>
    </source>
</evidence>
<comment type="caution">
    <text evidence="7">The sequence shown here is derived from an EMBL/GenBank/DDBJ whole genome shotgun (WGS) entry which is preliminary data.</text>
</comment>
<evidence type="ECO:0000256" key="1">
    <source>
        <dbReference type="ARBA" id="ARBA00022679"/>
    </source>
</evidence>
<sequence length="223" mass="23212">MTAPVLQKGAPVTLAGGGPIRPEDLEACLTLSAGLVAADGGADTLLALGARPDVVIGDMDSLSPEGRRDLAGRLHPVSEQDSTDFEKCLIRIAAPLVLAVGFTGARIDHALAVFNALVRHRARRCVVVSDREVILLAPPALSLPLLAGTRVSLFPLCAVSGRSRGLDWPLDGIDFAPAGTIGTSNRATGTVTLGFDAPGMLLILPRRCLPELLAGLDEAPHWP</sequence>
<dbReference type="GO" id="GO:0009229">
    <property type="term" value="P:thiamine diphosphate biosynthetic process"/>
    <property type="evidence" value="ECO:0007669"/>
    <property type="project" value="InterPro"/>
</dbReference>
<dbReference type="SUPFAM" id="SSF63999">
    <property type="entry name" value="Thiamin pyrophosphokinase, catalytic domain"/>
    <property type="match status" value="1"/>
</dbReference>
<dbReference type="GO" id="GO:0005524">
    <property type="term" value="F:ATP binding"/>
    <property type="evidence" value="ECO:0007669"/>
    <property type="project" value="UniProtKB-KW"/>
</dbReference>
<dbReference type="GO" id="GO:0004788">
    <property type="term" value="F:thiamine diphosphokinase activity"/>
    <property type="evidence" value="ECO:0007669"/>
    <property type="project" value="UniProtKB-UniRule"/>
</dbReference>
<dbReference type="NCBIfam" id="TIGR01378">
    <property type="entry name" value="thi_PPkinase"/>
    <property type="match status" value="1"/>
</dbReference>
<evidence type="ECO:0000313" key="8">
    <source>
        <dbReference type="Proteomes" id="UP000245680"/>
    </source>
</evidence>
<keyword evidence="2" id="KW-0547">Nucleotide-binding</keyword>
<keyword evidence="1" id="KW-0808">Transferase</keyword>
<dbReference type="Gene3D" id="3.40.50.10240">
    <property type="entry name" value="Thiamin pyrophosphokinase, catalytic domain"/>
    <property type="match status" value="1"/>
</dbReference>
<proteinExistence type="predicted"/>
<dbReference type="Pfam" id="PF04263">
    <property type="entry name" value="TPK_catalytic"/>
    <property type="match status" value="1"/>
</dbReference>
<dbReference type="GO" id="GO:0016301">
    <property type="term" value="F:kinase activity"/>
    <property type="evidence" value="ECO:0007669"/>
    <property type="project" value="UniProtKB-KW"/>
</dbReference>